<dbReference type="InterPro" id="IPR014240">
    <property type="entry name" value="YteA"/>
</dbReference>
<name>A0A1Y3MGU0_9BACI</name>
<dbReference type="Gene3D" id="1.20.120.910">
    <property type="entry name" value="DksA, coiled-coil domain"/>
    <property type="match status" value="1"/>
</dbReference>
<dbReference type="PROSITE" id="PS51128">
    <property type="entry name" value="ZF_DKSA_2"/>
    <property type="match status" value="1"/>
</dbReference>
<proteinExistence type="predicted"/>
<evidence type="ECO:0000256" key="4">
    <source>
        <dbReference type="PROSITE-ProRule" id="PRU00510"/>
    </source>
</evidence>
<evidence type="ECO:0000313" key="7">
    <source>
        <dbReference type="EMBL" id="OUM46393.1"/>
    </source>
</evidence>
<dbReference type="GO" id="GO:0008270">
    <property type="term" value="F:zinc ion binding"/>
    <property type="evidence" value="ECO:0007669"/>
    <property type="project" value="UniProtKB-KW"/>
</dbReference>
<keyword evidence="3" id="KW-0862">Zinc</keyword>
<comment type="caution">
    <text evidence="7">The sequence shown here is derived from an EMBL/GenBank/DDBJ whole genome shotgun (WGS) entry which is preliminary data.</text>
</comment>
<dbReference type="NCBIfam" id="TIGR02890">
    <property type="entry name" value="bacill_yteA"/>
    <property type="match status" value="1"/>
</dbReference>
<dbReference type="Pfam" id="PF01258">
    <property type="entry name" value="zf-dskA_traR"/>
    <property type="match status" value="1"/>
</dbReference>
<evidence type="ECO:0000313" key="10">
    <source>
        <dbReference type="Proteomes" id="UP000219775"/>
    </source>
</evidence>
<dbReference type="PANTHER" id="PTHR33823:SF4">
    <property type="entry name" value="GENERAL STRESS PROTEIN 16O"/>
    <property type="match status" value="1"/>
</dbReference>
<accession>A0A1Y3MGU0</accession>
<dbReference type="InterPro" id="IPR000962">
    <property type="entry name" value="Znf_DskA_TraR"/>
</dbReference>
<dbReference type="SUPFAM" id="SSF109635">
    <property type="entry name" value="DnaK suppressor protein DksA, alpha-hairpin domain"/>
    <property type="match status" value="1"/>
</dbReference>
<evidence type="ECO:0000256" key="5">
    <source>
        <dbReference type="SAM" id="MobiDB-lite"/>
    </source>
</evidence>
<feature type="compositionally biased region" description="Basic and acidic residues" evidence="5">
    <location>
        <begin position="25"/>
        <end position="40"/>
    </location>
</feature>
<gene>
    <name evidence="7" type="ORF">BW425_24000</name>
    <name evidence="8" type="ORF">CN613_07265</name>
</gene>
<evidence type="ECO:0000256" key="1">
    <source>
        <dbReference type="ARBA" id="ARBA00022723"/>
    </source>
</evidence>
<reference evidence="8 10" key="2">
    <citation type="submission" date="2017-09" db="EMBL/GenBank/DDBJ databases">
        <title>Large-scale bioinformatics analysis of Bacillus genomes uncovers conserved roles of natural products in bacterial physiology.</title>
        <authorList>
            <consortium name="Agbiome Team Llc"/>
            <person name="Bleich R.M."/>
            <person name="Grubbs K.J."/>
            <person name="Santa Maria K.C."/>
            <person name="Allen S.E."/>
            <person name="Farag S."/>
            <person name="Shank E.A."/>
            <person name="Bowers A."/>
        </authorList>
    </citation>
    <scope>NUCLEOTIDE SEQUENCE [LARGE SCALE GENOMIC DNA]</scope>
    <source>
        <strain evidence="8 10">AFS009893</strain>
    </source>
</reference>
<keyword evidence="1" id="KW-0479">Metal-binding</keyword>
<evidence type="ECO:0000256" key="3">
    <source>
        <dbReference type="ARBA" id="ARBA00022833"/>
    </source>
</evidence>
<feature type="domain" description="Zinc finger DksA/TraR C4-type" evidence="6">
    <location>
        <begin position="87"/>
        <end position="115"/>
    </location>
</feature>
<dbReference type="Proteomes" id="UP000195321">
    <property type="component" value="Unassembled WGS sequence"/>
</dbReference>
<reference evidence="7 9" key="1">
    <citation type="submission" date="2017-02" db="EMBL/GenBank/DDBJ databases">
        <title>Bacillus pseudomycoides isolate FSL K6-0042.</title>
        <authorList>
            <person name="Kovac J."/>
        </authorList>
    </citation>
    <scope>NUCLEOTIDE SEQUENCE [LARGE SCALE GENOMIC DNA]</scope>
    <source>
        <strain evidence="7 9">FSL K6-0042</strain>
    </source>
</reference>
<organism evidence="7 9">
    <name type="scientific">Bacillus pseudomycoides</name>
    <dbReference type="NCBI Taxonomy" id="64104"/>
    <lineage>
        <taxon>Bacteria</taxon>
        <taxon>Bacillati</taxon>
        <taxon>Bacillota</taxon>
        <taxon>Bacilli</taxon>
        <taxon>Bacillales</taxon>
        <taxon>Bacillaceae</taxon>
        <taxon>Bacillus</taxon>
        <taxon>Bacillus cereus group</taxon>
    </lineage>
</organism>
<evidence type="ECO:0000313" key="9">
    <source>
        <dbReference type="Proteomes" id="UP000195321"/>
    </source>
</evidence>
<evidence type="ECO:0000313" key="8">
    <source>
        <dbReference type="EMBL" id="PEM70870.1"/>
    </source>
</evidence>
<dbReference type="PANTHER" id="PTHR33823">
    <property type="entry name" value="RNA POLYMERASE-BINDING TRANSCRIPTION FACTOR DKSA-RELATED"/>
    <property type="match status" value="1"/>
</dbReference>
<evidence type="ECO:0000256" key="2">
    <source>
        <dbReference type="ARBA" id="ARBA00022771"/>
    </source>
</evidence>
<dbReference type="EMBL" id="NUDP01000029">
    <property type="protein sequence ID" value="PEM70870.1"/>
    <property type="molecule type" value="Genomic_DNA"/>
</dbReference>
<dbReference type="SUPFAM" id="SSF57716">
    <property type="entry name" value="Glucocorticoid receptor-like (DNA-binding domain)"/>
    <property type="match status" value="1"/>
</dbReference>
<dbReference type="RefSeq" id="WP_016116831.1">
    <property type="nucleotide sequence ID" value="NZ_CP189809.1"/>
</dbReference>
<dbReference type="AlphaFoldDB" id="A0A1Y3MGU0"/>
<sequence length="243" mass="27969">MLTPQQINHFKSILEKQLHEIEQTLQSHEGEDRASERESVGELSAYDNHPGDMATELYEREKDFGLIEFWHKQLQDTKHALQKIEAGTYGVCEVSGEEIPLERLEAMPTATTCIEHTTNKLNLSARPVEEELVEPPFGKYDMDSAVGYDAEDAWQDVALYGTSETPSDLERRDSKNFDEMYVDAEEPRGYVEDFENFIGTDMYGKNPQVYATEEHEEYEQMLDDFEEKTYKGELSPNESSSKE</sequence>
<feature type="region of interest" description="Disordered" evidence="5">
    <location>
        <begin position="25"/>
        <end position="48"/>
    </location>
</feature>
<keyword evidence="2" id="KW-0863">Zinc-finger</keyword>
<dbReference type="InterPro" id="IPR037187">
    <property type="entry name" value="DnaK_N"/>
</dbReference>
<protein>
    <recommendedName>
        <fullName evidence="6">Zinc finger DksA/TraR C4-type domain-containing protein</fullName>
    </recommendedName>
</protein>
<evidence type="ECO:0000259" key="6">
    <source>
        <dbReference type="Pfam" id="PF01258"/>
    </source>
</evidence>
<dbReference type="Proteomes" id="UP000219775">
    <property type="component" value="Unassembled WGS sequence"/>
</dbReference>
<feature type="zinc finger region" description="dksA C4-type" evidence="4">
    <location>
        <begin position="92"/>
        <end position="116"/>
    </location>
</feature>
<dbReference type="EMBL" id="MWPX01000047">
    <property type="protein sequence ID" value="OUM46393.1"/>
    <property type="molecule type" value="Genomic_DNA"/>
</dbReference>